<dbReference type="RefSeq" id="WP_350350618.1">
    <property type="nucleotide sequence ID" value="NZ_CP158357.1"/>
</dbReference>
<evidence type="ECO:0000313" key="2">
    <source>
        <dbReference type="EMBL" id="XBX77068.1"/>
    </source>
</evidence>
<feature type="compositionally biased region" description="Basic and acidic residues" evidence="1">
    <location>
        <begin position="18"/>
        <end position="28"/>
    </location>
</feature>
<reference evidence="2" key="1">
    <citation type="submission" date="2024-06" db="EMBL/GenBank/DDBJ databases">
        <title>Draft genome sequence of Microbacterium sp. strain A8/3-1, isolated from Oxytropis tragacanthoides Fisch. ex DC. Root nodules in the Altai region of Russia.</title>
        <authorList>
            <person name="Sazanova A."/>
            <person name="Guro P."/>
            <person name="Kuznetsova I."/>
            <person name="Belimov A."/>
            <person name="Safronova V."/>
        </authorList>
    </citation>
    <scope>NUCLEOTIDE SEQUENCE</scope>
    <source>
        <strain evidence="2">A8/3-1</strain>
    </source>
</reference>
<protein>
    <submittedName>
        <fullName evidence="2">Uncharacterized protein</fullName>
    </submittedName>
</protein>
<feature type="compositionally biased region" description="Basic and acidic residues" evidence="1">
    <location>
        <begin position="58"/>
        <end position="78"/>
    </location>
</feature>
<gene>
    <name evidence="2" type="ORF">ABS642_14235</name>
</gene>
<dbReference type="EMBL" id="CP158357">
    <property type="protein sequence ID" value="XBX77068.1"/>
    <property type="molecule type" value="Genomic_DNA"/>
</dbReference>
<sequence length="90" mass="8978">MSGSNAASPAESDAQARITEHLQAREGEGSGELLYVGETPAGGGGADSGAADAVGVDDATKETATKEARSYDSEHNDEPGVGNRPGESSD</sequence>
<feature type="compositionally biased region" description="Low complexity" evidence="1">
    <location>
        <begin position="48"/>
        <end position="57"/>
    </location>
</feature>
<evidence type="ECO:0000256" key="1">
    <source>
        <dbReference type="SAM" id="MobiDB-lite"/>
    </source>
</evidence>
<dbReference type="AlphaFoldDB" id="A0AAU7VRQ3"/>
<name>A0AAU7VRQ3_9MICO</name>
<organism evidence="2">
    <name type="scientific">Microbacterium sp. A8/3-1</name>
    <dbReference type="NCBI Taxonomy" id="3160749"/>
    <lineage>
        <taxon>Bacteria</taxon>
        <taxon>Bacillati</taxon>
        <taxon>Actinomycetota</taxon>
        <taxon>Actinomycetes</taxon>
        <taxon>Micrococcales</taxon>
        <taxon>Microbacteriaceae</taxon>
        <taxon>Microbacterium</taxon>
    </lineage>
</organism>
<proteinExistence type="predicted"/>
<feature type="region of interest" description="Disordered" evidence="1">
    <location>
        <begin position="1"/>
        <end position="90"/>
    </location>
</feature>
<accession>A0AAU7VRQ3</accession>